<dbReference type="GO" id="GO:0016798">
    <property type="term" value="F:hydrolase activity, acting on glycosyl bonds"/>
    <property type="evidence" value="ECO:0007669"/>
    <property type="project" value="UniProtKB-KW"/>
</dbReference>
<evidence type="ECO:0000256" key="1">
    <source>
        <dbReference type="ARBA" id="ARBA00001947"/>
    </source>
</evidence>
<comment type="subcellular location">
    <subcellularLocation>
        <location evidence="2">Secreted</location>
    </subcellularLocation>
</comment>
<dbReference type="RefSeq" id="XP_002433140.1">
    <property type="nucleotide sequence ID" value="XM_002433095.1"/>
</dbReference>
<keyword evidence="4" id="KW-0964">Secreted</keyword>
<dbReference type="InterPro" id="IPR008139">
    <property type="entry name" value="SaposinB_dom"/>
</dbReference>
<comment type="similarity">
    <text evidence="3">Belongs to the acid sphingomyelinase family.</text>
</comment>
<feature type="signal peptide" evidence="13">
    <location>
        <begin position="1"/>
        <end position="17"/>
    </location>
</feature>
<dbReference type="GeneID" id="8239801"/>
<comment type="cofactor">
    <cofactor evidence="1">
        <name>Zn(2+)</name>
        <dbReference type="ChEBI" id="CHEBI:29105"/>
    </cofactor>
</comment>
<evidence type="ECO:0000256" key="6">
    <source>
        <dbReference type="ARBA" id="ARBA00022729"/>
    </source>
</evidence>
<evidence type="ECO:0000259" key="14">
    <source>
        <dbReference type="PROSITE" id="PS50015"/>
    </source>
</evidence>
<dbReference type="CDD" id="cd00842">
    <property type="entry name" value="MPP_ASMase"/>
    <property type="match status" value="1"/>
</dbReference>
<dbReference type="KEGG" id="phu:Phum_PHUM615340"/>
<dbReference type="Pfam" id="PF00149">
    <property type="entry name" value="Metallophos"/>
    <property type="match status" value="1"/>
</dbReference>
<dbReference type="GO" id="GO:0005615">
    <property type="term" value="C:extracellular space"/>
    <property type="evidence" value="ECO:0007669"/>
    <property type="project" value="TreeGrafter"/>
</dbReference>
<reference evidence="16" key="3">
    <citation type="submission" date="2020-05" db="UniProtKB">
        <authorList>
            <consortium name="EnsemblMetazoa"/>
        </authorList>
    </citation>
    <scope>IDENTIFICATION</scope>
    <source>
        <strain evidence="16">USDA</strain>
    </source>
</reference>
<dbReference type="eggNOG" id="KOG3770">
    <property type="taxonomic scope" value="Eukaryota"/>
</dbReference>
<keyword evidence="9" id="KW-1015">Disulfide bond</keyword>
<comment type="catalytic activity">
    <reaction evidence="12">
        <text>a sphingomyelin + H2O = phosphocholine + an N-acylsphing-4-enine + H(+)</text>
        <dbReference type="Rhea" id="RHEA:19253"/>
        <dbReference type="ChEBI" id="CHEBI:15377"/>
        <dbReference type="ChEBI" id="CHEBI:15378"/>
        <dbReference type="ChEBI" id="CHEBI:17636"/>
        <dbReference type="ChEBI" id="CHEBI:52639"/>
        <dbReference type="ChEBI" id="CHEBI:295975"/>
        <dbReference type="EC" id="3.1.4.12"/>
    </reaction>
    <physiologicalReaction direction="left-to-right" evidence="12">
        <dbReference type="Rhea" id="RHEA:19254"/>
    </physiologicalReaction>
</comment>
<dbReference type="PANTHER" id="PTHR10340">
    <property type="entry name" value="SPHINGOMYELIN PHOSPHODIESTERASE"/>
    <property type="match status" value="1"/>
</dbReference>
<dbReference type="SUPFAM" id="SSF56300">
    <property type="entry name" value="Metallo-dependent phosphatases"/>
    <property type="match status" value="1"/>
</dbReference>
<dbReference type="GO" id="GO:0006685">
    <property type="term" value="P:sphingomyelin catabolic process"/>
    <property type="evidence" value="ECO:0007669"/>
    <property type="project" value="TreeGrafter"/>
</dbReference>
<gene>
    <name evidence="16" type="primary">8239801</name>
    <name evidence="15" type="ORF">Phum_PHUM615340</name>
</gene>
<dbReference type="GO" id="GO:0016020">
    <property type="term" value="C:membrane"/>
    <property type="evidence" value="ECO:0007669"/>
    <property type="project" value="GOC"/>
</dbReference>
<dbReference type="InterPro" id="IPR029052">
    <property type="entry name" value="Metallo-depent_PP-like"/>
</dbReference>
<evidence type="ECO:0000256" key="10">
    <source>
        <dbReference type="ARBA" id="ARBA00023180"/>
    </source>
</evidence>
<dbReference type="STRING" id="121224.E0W446"/>
<dbReference type="EnsemblMetazoa" id="PHUM615340-RA">
    <property type="protein sequence ID" value="PHUM615340-PA"/>
    <property type="gene ID" value="PHUM615340"/>
</dbReference>
<dbReference type="GO" id="GO:0005764">
    <property type="term" value="C:lysosome"/>
    <property type="evidence" value="ECO:0007669"/>
    <property type="project" value="TreeGrafter"/>
</dbReference>
<dbReference type="CTD" id="8239801"/>
<dbReference type="AlphaFoldDB" id="E0W446"/>
<evidence type="ECO:0000256" key="8">
    <source>
        <dbReference type="ARBA" id="ARBA00022833"/>
    </source>
</evidence>
<dbReference type="Pfam" id="PF19272">
    <property type="entry name" value="ASMase_C"/>
    <property type="match status" value="1"/>
</dbReference>
<evidence type="ECO:0000256" key="5">
    <source>
        <dbReference type="ARBA" id="ARBA00022723"/>
    </source>
</evidence>
<dbReference type="Proteomes" id="UP000009046">
    <property type="component" value="Unassembled WGS sequence"/>
</dbReference>
<keyword evidence="6 13" id="KW-0732">Signal</keyword>
<organism>
    <name type="scientific">Pediculus humanus subsp. corporis</name>
    <name type="common">Body louse</name>
    <dbReference type="NCBI Taxonomy" id="121224"/>
    <lineage>
        <taxon>Eukaryota</taxon>
        <taxon>Metazoa</taxon>
        <taxon>Ecdysozoa</taxon>
        <taxon>Arthropoda</taxon>
        <taxon>Hexapoda</taxon>
        <taxon>Insecta</taxon>
        <taxon>Pterygota</taxon>
        <taxon>Neoptera</taxon>
        <taxon>Paraneoptera</taxon>
        <taxon>Psocodea</taxon>
        <taxon>Troctomorpha</taxon>
        <taxon>Phthiraptera</taxon>
        <taxon>Anoplura</taxon>
        <taxon>Pediculidae</taxon>
        <taxon>Pediculus</taxon>
    </lineage>
</organism>
<protein>
    <submittedName>
        <fullName evidence="15">Sphingomyelin phosphodiesterase, putative</fullName>
        <ecNumber evidence="15">3.1.4.12</ecNumber>
    </submittedName>
</protein>
<keyword evidence="11" id="KW-0326">Glycosidase</keyword>
<dbReference type="PROSITE" id="PS50015">
    <property type="entry name" value="SAP_B"/>
    <property type="match status" value="1"/>
</dbReference>
<keyword evidence="17" id="KW-1185">Reference proteome</keyword>
<dbReference type="GO" id="GO:0061750">
    <property type="term" value="F:acid sphingomyelin phosphodiesterase activity"/>
    <property type="evidence" value="ECO:0007669"/>
    <property type="project" value="TreeGrafter"/>
</dbReference>
<keyword evidence="8" id="KW-0862">Zinc</keyword>
<evidence type="ECO:0000256" key="11">
    <source>
        <dbReference type="ARBA" id="ARBA00023295"/>
    </source>
</evidence>
<feature type="chain" id="PRO_5011412871" evidence="13">
    <location>
        <begin position="18"/>
        <end position="652"/>
    </location>
</feature>
<evidence type="ECO:0000313" key="15">
    <source>
        <dbReference type="EMBL" id="EEB20402.1"/>
    </source>
</evidence>
<dbReference type="EMBL" id="DS235886">
    <property type="protein sequence ID" value="EEB20402.1"/>
    <property type="molecule type" value="Genomic_DNA"/>
</dbReference>
<evidence type="ECO:0000313" key="17">
    <source>
        <dbReference type="Proteomes" id="UP000009046"/>
    </source>
</evidence>
<evidence type="ECO:0000256" key="7">
    <source>
        <dbReference type="ARBA" id="ARBA00022801"/>
    </source>
</evidence>
<proteinExistence type="inferred from homology"/>
<keyword evidence="7 15" id="KW-0378">Hydrolase</keyword>
<dbReference type="InterPro" id="IPR041805">
    <property type="entry name" value="ASMase/PPN1_MPP"/>
</dbReference>
<dbReference type="GO" id="GO:0046513">
    <property type="term" value="P:ceramide biosynthetic process"/>
    <property type="evidence" value="ECO:0007669"/>
    <property type="project" value="TreeGrafter"/>
</dbReference>
<dbReference type="OMA" id="MSDAHIQ"/>
<feature type="domain" description="Saposin B-type" evidence="14">
    <location>
        <begin position="106"/>
        <end position="190"/>
    </location>
</feature>
<evidence type="ECO:0000256" key="13">
    <source>
        <dbReference type="SAM" id="SignalP"/>
    </source>
</evidence>
<reference evidence="15" key="2">
    <citation type="submission" date="2007-04" db="EMBL/GenBank/DDBJ databases">
        <title>The genome of the human body louse.</title>
        <authorList>
            <consortium name="The Human Body Louse Genome Consortium"/>
            <person name="Kirkness E."/>
            <person name="Walenz B."/>
            <person name="Hass B."/>
            <person name="Bruggner R."/>
            <person name="Strausberg R."/>
        </authorList>
    </citation>
    <scope>NUCLEOTIDE SEQUENCE</scope>
    <source>
        <strain evidence="15">USDA</strain>
    </source>
</reference>
<keyword evidence="10" id="KW-0325">Glycoprotein</keyword>
<dbReference type="Gene3D" id="3.60.21.10">
    <property type="match status" value="1"/>
</dbReference>
<dbReference type="PANTHER" id="PTHR10340:SF34">
    <property type="entry name" value="SPHINGOMYELIN PHOSPHODIESTERASE"/>
    <property type="match status" value="1"/>
</dbReference>
<dbReference type="SUPFAM" id="SSF47862">
    <property type="entry name" value="Saposin"/>
    <property type="match status" value="1"/>
</dbReference>
<dbReference type="InParanoid" id="E0W446"/>
<dbReference type="InterPro" id="IPR045473">
    <property type="entry name" value="ASM_C"/>
</dbReference>
<dbReference type="InterPro" id="IPR004843">
    <property type="entry name" value="Calcineurin-like_PHP"/>
</dbReference>
<sequence length="652" mass="75741">MIVRGLVIFSFFINFHASGLPTTGKSTECVNEPLWTVVGNHYVKRDDGKTSSCDTFKKDFLEERIFREEYYDILAGIKTNLDFFEINKILDQMVKILKSFQYSLTDELMCTGCSAAVNTYRMLSGKAMKPDDILSLFNKICVDLNIMTPKVCNGTLESYGRTLTTIVDKTNKTSNHVCQFLLNYKCGNENFPESQWNVTLPPTKKPPLMKPSPVPDSVKKLKVLHLTDTHWDTKYEEGTWAECRLPLCCRKENVLPDGKATKAGKYGGWKCDIPEETFDDMLRHVVKQHPDLDYVLWTGDIPPHDIWDQGKDDNVQMLKKTVAKLKSAFPKTPIYPALGNHESVPPNMFPVPDKNALENPMDWLYKELSIEWEAWLPENSTETVRKGAFYTALVRPGLRLVSMNMNYCYSFNWWLLLNNVDPLNELHWLATLLQESENKKESVHIIGHVPPGNKDCLKMWQTNYYKIISRYEDTVTGQFFGHTHYDKFELYYDVADSKRPVGVGYVAPSLTTYTYLNPTYRIYHIEGDAKGSRRFVVDHETWYMDLEKSNQMKKSDWKLLYSAKKDFKMANLYPADWNKVYNDMKTSNETLQLFHKFYWNDSPKRPACGNECKLEMLCEVRSIVLFLFFFSPAHKKILLLKQFIKTYDKIKN</sequence>
<evidence type="ECO:0000256" key="9">
    <source>
        <dbReference type="ARBA" id="ARBA00023157"/>
    </source>
</evidence>
<evidence type="ECO:0000256" key="12">
    <source>
        <dbReference type="ARBA" id="ARBA00047268"/>
    </source>
</evidence>
<name>E0W446_PEDHC</name>
<reference evidence="15" key="1">
    <citation type="submission" date="2007-04" db="EMBL/GenBank/DDBJ databases">
        <title>Annotation of Pediculus humanus corporis strain USDA.</title>
        <authorList>
            <person name="Kirkness E."/>
            <person name="Hannick L."/>
            <person name="Hass B."/>
            <person name="Bruggner R."/>
            <person name="Lawson D."/>
            <person name="Bidwell S."/>
            <person name="Joardar V."/>
            <person name="Caler E."/>
            <person name="Walenz B."/>
            <person name="Inman J."/>
            <person name="Schobel S."/>
            <person name="Galinsky K."/>
            <person name="Amedeo P."/>
            <person name="Strausberg R."/>
        </authorList>
    </citation>
    <scope>NUCLEOTIDE SEQUENCE</scope>
    <source>
        <strain evidence="15">USDA</strain>
    </source>
</reference>
<dbReference type="InterPro" id="IPR011001">
    <property type="entry name" value="Saposin-like"/>
</dbReference>
<evidence type="ECO:0000313" key="16">
    <source>
        <dbReference type="EnsemblMetazoa" id="PHUM615340-PA"/>
    </source>
</evidence>
<evidence type="ECO:0000256" key="2">
    <source>
        <dbReference type="ARBA" id="ARBA00004613"/>
    </source>
</evidence>
<evidence type="ECO:0000256" key="4">
    <source>
        <dbReference type="ARBA" id="ARBA00022525"/>
    </source>
</evidence>
<dbReference type="EC" id="3.1.4.12" evidence="15"/>
<dbReference type="HOGENOM" id="CLU_014743_3_0_1"/>
<accession>E0W446</accession>
<evidence type="ECO:0000256" key="3">
    <source>
        <dbReference type="ARBA" id="ARBA00008234"/>
    </source>
</evidence>
<dbReference type="VEuPathDB" id="VectorBase:PHUM615340"/>
<dbReference type="OrthoDB" id="282973at2759"/>
<dbReference type="GO" id="GO:0046872">
    <property type="term" value="F:metal ion binding"/>
    <property type="evidence" value="ECO:0007669"/>
    <property type="project" value="UniProtKB-KW"/>
</dbReference>
<dbReference type="EMBL" id="AAZO01007522">
    <property type="status" value="NOT_ANNOTATED_CDS"/>
    <property type="molecule type" value="Genomic_DNA"/>
</dbReference>
<keyword evidence="5" id="KW-0479">Metal-binding</keyword>